<dbReference type="OrthoDB" id="9798857at2"/>
<dbReference type="AlphaFoldDB" id="A0A4Q2SZ42"/>
<feature type="DNA-binding region" description="H-T-H motif" evidence="4">
    <location>
        <begin position="45"/>
        <end position="64"/>
    </location>
</feature>
<dbReference type="EMBL" id="SDVB01000248">
    <property type="protein sequence ID" value="RYC10953.1"/>
    <property type="molecule type" value="Genomic_DNA"/>
</dbReference>
<dbReference type="PROSITE" id="PS50977">
    <property type="entry name" value="HTH_TETR_2"/>
    <property type="match status" value="1"/>
</dbReference>
<organism evidence="6 7">
    <name type="scientific">Ciceribacter ferrooxidans</name>
    <dbReference type="NCBI Taxonomy" id="2509717"/>
    <lineage>
        <taxon>Bacteria</taxon>
        <taxon>Pseudomonadati</taxon>
        <taxon>Pseudomonadota</taxon>
        <taxon>Alphaproteobacteria</taxon>
        <taxon>Hyphomicrobiales</taxon>
        <taxon>Rhizobiaceae</taxon>
        <taxon>Ciceribacter</taxon>
    </lineage>
</organism>
<proteinExistence type="predicted"/>
<evidence type="ECO:0000256" key="4">
    <source>
        <dbReference type="PROSITE-ProRule" id="PRU00335"/>
    </source>
</evidence>
<keyword evidence="2 4" id="KW-0238">DNA-binding</keyword>
<protein>
    <submittedName>
        <fullName evidence="6">TetR/AcrR family transcriptional regulator</fullName>
    </submittedName>
</protein>
<feature type="domain" description="HTH tetR-type" evidence="5">
    <location>
        <begin position="22"/>
        <end position="82"/>
    </location>
</feature>
<evidence type="ECO:0000256" key="1">
    <source>
        <dbReference type="ARBA" id="ARBA00023015"/>
    </source>
</evidence>
<evidence type="ECO:0000259" key="5">
    <source>
        <dbReference type="PROSITE" id="PS50977"/>
    </source>
</evidence>
<dbReference type="PANTHER" id="PTHR47506:SF7">
    <property type="entry name" value="TRANSCRIPTIONAL REGULATORY PROTEIN"/>
    <property type="match status" value="1"/>
</dbReference>
<gene>
    <name evidence="6" type="ORF">EUU22_15490</name>
</gene>
<dbReference type="PROSITE" id="PS01081">
    <property type="entry name" value="HTH_TETR_1"/>
    <property type="match status" value="1"/>
</dbReference>
<dbReference type="GO" id="GO:0003677">
    <property type="term" value="F:DNA binding"/>
    <property type="evidence" value="ECO:0007669"/>
    <property type="project" value="UniProtKB-UniRule"/>
</dbReference>
<evidence type="ECO:0000256" key="3">
    <source>
        <dbReference type="ARBA" id="ARBA00023163"/>
    </source>
</evidence>
<dbReference type="InterPro" id="IPR009057">
    <property type="entry name" value="Homeodomain-like_sf"/>
</dbReference>
<dbReference type="SUPFAM" id="SSF46689">
    <property type="entry name" value="Homeodomain-like"/>
    <property type="match status" value="1"/>
</dbReference>
<dbReference type="Proteomes" id="UP000291088">
    <property type="component" value="Unassembled WGS sequence"/>
</dbReference>
<dbReference type="Gene3D" id="1.10.10.60">
    <property type="entry name" value="Homeodomain-like"/>
    <property type="match status" value="1"/>
</dbReference>
<keyword evidence="1" id="KW-0805">Transcription regulation</keyword>
<dbReference type="InterPro" id="IPR023772">
    <property type="entry name" value="DNA-bd_HTH_TetR-type_CS"/>
</dbReference>
<comment type="caution">
    <text evidence="6">The sequence shown here is derived from an EMBL/GenBank/DDBJ whole genome shotgun (WGS) entry which is preliminary data.</text>
</comment>
<dbReference type="Gene3D" id="1.10.357.10">
    <property type="entry name" value="Tetracycline Repressor, domain 2"/>
    <property type="match status" value="1"/>
</dbReference>
<evidence type="ECO:0000313" key="7">
    <source>
        <dbReference type="Proteomes" id="UP000291088"/>
    </source>
</evidence>
<accession>A0A4Q2SZ42</accession>
<sequence>MSRLAVTSEENRAMRVSKKAMAEHHQAIVSAAARLFREEGIGRTSVAEVMQAAGLTHGGFYRHFDSKEALVAEAVTAAFDEFVEWLASRKEKNGAGDAVATFSERYLSDAHFKRPGQGCPIPTFGIDLAREDQDARKPFAEGVERLVAALADGMRGNSRQRRAAAMRRLATLAGAIVIARAVDRELAAEVLAACRGPESEKV</sequence>
<keyword evidence="3" id="KW-0804">Transcription</keyword>
<dbReference type="PANTHER" id="PTHR47506">
    <property type="entry name" value="TRANSCRIPTIONAL REGULATORY PROTEIN"/>
    <property type="match status" value="1"/>
</dbReference>
<keyword evidence="7" id="KW-1185">Reference proteome</keyword>
<dbReference type="PRINTS" id="PR00455">
    <property type="entry name" value="HTHTETR"/>
</dbReference>
<dbReference type="SUPFAM" id="SSF48498">
    <property type="entry name" value="Tetracyclin repressor-like, C-terminal domain"/>
    <property type="match status" value="1"/>
</dbReference>
<dbReference type="InterPro" id="IPR001647">
    <property type="entry name" value="HTH_TetR"/>
</dbReference>
<dbReference type="Pfam" id="PF00440">
    <property type="entry name" value="TetR_N"/>
    <property type="match status" value="1"/>
</dbReference>
<dbReference type="InterPro" id="IPR036271">
    <property type="entry name" value="Tet_transcr_reg_TetR-rel_C_sf"/>
</dbReference>
<name>A0A4Q2SZ42_9HYPH</name>
<reference evidence="6 7" key="1">
    <citation type="submission" date="2019-01" db="EMBL/GenBank/DDBJ databases">
        <authorList>
            <person name="Deng T."/>
        </authorList>
    </citation>
    <scope>NUCLEOTIDE SEQUENCE [LARGE SCALE GENOMIC DNA]</scope>
    <source>
        <strain evidence="6 7">F8825</strain>
    </source>
</reference>
<evidence type="ECO:0000256" key="2">
    <source>
        <dbReference type="ARBA" id="ARBA00023125"/>
    </source>
</evidence>
<evidence type="ECO:0000313" key="6">
    <source>
        <dbReference type="EMBL" id="RYC10953.1"/>
    </source>
</evidence>